<dbReference type="PANTHER" id="PTHR33639:SF2">
    <property type="entry name" value="DUF393 DOMAIN-CONTAINING PROTEIN"/>
    <property type="match status" value="1"/>
</dbReference>
<dbReference type="EMBL" id="FNNJ01000002">
    <property type="protein sequence ID" value="SDW74162.1"/>
    <property type="molecule type" value="Genomic_DNA"/>
</dbReference>
<dbReference type="STRING" id="762486.SAMN05444411_10284"/>
<reference evidence="2" key="1">
    <citation type="submission" date="2016-10" db="EMBL/GenBank/DDBJ databases">
        <authorList>
            <person name="Varghese N."/>
            <person name="Submissions S."/>
        </authorList>
    </citation>
    <scope>NUCLEOTIDE SEQUENCE [LARGE SCALE GENOMIC DNA]</scope>
    <source>
        <strain evidence="2">DSM 24956</strain>
    </source>
</reference>
<evidence type="ECO:0000313" key="1">
    <source>
        <dbReference type="EMBL" id="SDW74162.1"/>
    </source>
</evidence>
<protein>
    <submittedName>
        <fullName evidence="1">Predicted thiol-disulfide oxidoreductase YuxK, DCC family</fullName>
    </submittedName>
</protein>
<dbReference type="Pfam" id="PF04134">
    <property type="entry name" value="DCC1-like"/>
    <property type="match status" value="1"/>
</dbReference>
<dbReference type="GO" id="GO:0015035">
    <property type="term" value="F:protein-disulfide reductase activity"/>
    <property type="evidence" value="ECO:0007669"/>
    <property type="project" value="InterPro"/>
</dbReference>
<organism evidence="1 2">
    <name type="scientific">Lutibacter oricola</name>
    <dbReference type="NCBI Taxonomy" id="762486"/>
    <lineage>
        <taxon>Bacteria</taxon>
        <taxon>Pseudomonadati</taxon>
        <taxon>Bacteroidota</taxon>
        <taxon>Flavobacteriia</taxon>
        <taxon>Flavobacteriales</taxon>
        <taxon>Flavobacteriaceae</taxon>
        <taxon>Lutibacter</taxon>
    </lineage>
</organism>
<dbReference type="PANTHER" id="PTHR33639">
    <property type="entry name" value="THIOL-DISULFIDE OXIDOREDUCTASE DCC"/>
    <property type="match status" value="1"/>
</dbReference>
<dbReference type="Proteomes" id="UP000199595">
    <property type="component" value="Unassembled WGS sequence"/>
</dbReference>
<proteinExistence type="predicted"/>
<accession>A0A1H2W0H5</accession>
<sequence length="135" mass="15834">MKKINNKSIVLFDGVCNLCNSSINFIIKHDTKERFLFASLQSDAAKEILLQFTSKKNDLSSILYIENNKLYSNSSAALRISKYLRTPINWMYAFIIVPKFIRNAVYNYIAKNRYKWYGKKESCMIPSPELKKRFL</sequence>
<dbReference type="InterPro" id="IPR052927">
    <property type="entry name" value="DCC_oxidoreductase"/>
</dbReference>
<evidence type="ECO:0000313" key="2">
    <source>
        <dbReference type="Proteomes" id="UP000199595"/>
    </source>
</evidence>
<dbReference type="AlphaFoldDB" id="A0A1H2W0H5"/>
<keyword evidence="2" id="KW-1185">Reference proteome</keyword>
<gene>
    <name evidence="1" type="ORF">SAMN05444411_10284</name>
</gene>
<dbReference type="InterPro" id="IPR007263">
    <property type="entry name" value="DCC1-like"/>
</dbReference>
<name>A0A1H2W0H5_9FLAO</name>
<dbReference type="RefSeq" id="WP_317040122.1">
    <property type="nucleotide sequence ID" value="NZ_FNNJ01000002.1"/>
</dbReference>